<dbReference type="RefSeq" id="XP_033815961.1">
    <property type="nucleotide sequence ID" value="XM_033960070.1"/>
</dbReference>
<dbReference type="RefSeq" id="XP_033815960.1">
    <property type="nucleotide sequence ID" value="XM_033960069.1"/>
</dbReference>
<evidence type="ECO:0000313" key="1">
    <source>
        <dbReference type="Proteomes" id="UP000515159"/>
    </source>
</evidence>
<evidence type="ECO:0000313" key="3">
    <source>
        <dbReference type="RefSeq" id="XP_033815961.1"/>
    </source>
</evidence>
<dbReference type="InterPro" id="IPR041966">
    <property type="entry name" value="LOTUS-like"/>
</dbReference>
<reference evidence="2 3" key="1">
    <citation type="submission" date="2025-04" db="UniProtKB">
        <authorList>
            <consortium name="RefSeq"/>
        </authorList>
    </citation>
    <scope>IDENTIFICATION</scope>
</reference>
<keyword evidence="1" id="KW-1185">Reference proteome</keyword>
<name>A0A6P8SBF0_GEOSA</name>
<dbReference type="Gene3D" id="3.30.420.610">
    <property type="entry name" value="LOTUS domain-like"/>
    <property type="match status" value="1"/>
</dbReference>
<organism evidence="1 2">
    <name type="scientific">Geotrypetes seraphini</name>
    <name type="common">Gaboon caecilian</name>
    <name type="synonym">Caecilia seraphini</name>
    <dbReference type="NCBI Taxonomy" id="260995"/>
    <lineage>
        <taxon>Eukaryota</taxon>
        <taxon>Metazoa</taxon>
        <taxon>Chordata</taxon>
        <taxon>Craniata</taxon>
        <taxon>Vertebrata</taxon>
        <taxon>Euteleostomi</taxon>
        <taxon>Amphibia</taxon>
        <taxon>Gymnophiona</taxon>
        <taxon>Geotrypetes</taxon>
    </lineage>
</organism>
<evidence type="ECO:0000313" key="2">
    <source>
        <dbReference type="RefSeq" id="XP_033815960.1"/>
    </source>
</evidence>
<dbReference type="AlphaFoldDB" id="A0A6P8SBF0"/>
<proteinExistence type="predicted"/>
<dbReference type="OrthoDB" id="9909891at2759"/>
<dbReference type="KEGG" id="gsh:117367496"/>
<dbReference type="Proteomes" id="UP000515159">
    <property type="component" value="Chromosome 10"/>
</dbReference>
<accession>A0A6P8SBF0</accession>
<gene>
    <name evidence="2 3" type="primary">LOC117367496</name>
</gene>
<dbReference type="GeneID" id="117367496"/>
<protein>
    <submittedName>
        <fullName evidence="2 3">Uncharacterized protein LOC117367496 isoform X1</fullName>
    </submittedName>
</protein>
<sequence>MTSLTQNQILETFQQGPEGHIWLVSQWLTSLPRTEKIRTLKKCQNSKHGLDLVELSRMPGVRPLGCKKLQNPIIPEKPDQKDFNFCSCFKKKQRKPDNQYMKFLMSLKTPVPSQGMASPQVDKICQLLPTLLQKFSAGLTLSRLEDAVRREYGIDLAKVSHDLGHKDLSSFLLQIPHITISTRARGARILVKYQKGEHIFIHPVNSPWPPIYEVGESKILDGLQIYMIIPWPSRCVGCGVGQREPVKTSCTMGIW</sequence>